<dbReference type="KEGG" id="tva:4774989"/>
<protein>
    <submittedName>
        <fullName evidence="1">Uncharacterized protein</fullName>
    </submittedName>
</protein>
<keyword evidence="2" id="KW-1185">Reference proteome</keyword>
<accession>A2DRL2</accession>
<reference evidence="1" key="1">
    <citation type="submission" date="2006-10" db="EMBL/GenBank/DDBJ databases">
        <authorList>
            <person name="Amadeo P."/>
            <person name="Zhao Q."/>
            <person name="Wortman J."/>
            <person name="Fraser-Liggett C."/>
            <person name="Carlton J."/>
        </authorList>
    </citation>
    <scope>NUCLEOTIDE SEQUENCE</scope>
    <source>
        <strain evidence="1">G3</strain>
    </source>
</reference>
<proteinExistence type="predicted"/>
<sequence length="319" mass="37019">MFTLAVEKILNGVFNFSIPQETHYEIYADSFIYPYDTEHFTFKDSNNNIFTEFPRKFTSGSELIITPTSPADYKYLQLLSACLLKNCSKIDYTFDGYMKTNEAPGYYQEPTCFVFFTTKNDFNIYNVIQVPNNNQLIEVDSNAFYPREATNYLFGGIITLYIGNPKPGAVVQVSVYDIHIYERGYFSYKFTDEISFRILPKSVFVAFKTEEFTFESTVAPIKPGVFYDFERPFEIKVKRAGESEIVGTVSLIHPYTQCSSLAVEILNEDTSTYFSSTKYDYDVKFGDKICYVFTSPASRRYKFISTGQKRHLQLEMQYY</sequence>
<evidence type="ECO:0000313" key="2">
    <source>
        <dbReference type="Proteomes" id="UP000001542"/>
    </source>
</evidence>
<dbReference type="InParanoid" id="A2DRL2"/>
<dbReference type="AlphaFoldDB" id="A2DRL2"/>
<dbReference type="EMBL" id="DS113236">
    <property type="protein sequence ID" value="EAY16975.1"/>
    <property type="molecule type" value="Genomic_DNA"/>
</dbReference>
<dbReference type="Proteomes" id="UP000001542">
    <property type="component" value="Unassembled WGS sequence"/>
</dbReference>
<dbReference type="RefSeq" id="XP_001329198.1">
    <property type="nucleotide sequence ID" value="XM_001329163.1"/>
</dbReference>
<dbReference type="VEuPathDB" id="TrichDB:TVAGG3_0696810"/>
<organism evidence="1 2">
    <name type="scientific">Trichomonas vaginalis (strain ATCC PRA-98 / G3)</name>
    <dbReference type="NCBI Taxonomy" id="412133"/>
    <lineage>
        <taxon>Eukaryota</taxon>
        <taxon>Metamonada</taxon>
        <taxon>Parabasalia</taxon>
        <taxon>Trichomonadida</taxon>
        <taxon>Trichomonadidae</taxon>
        <taxon>Trichomonas</taxon>
    </lineage>
</organism>
<reference evidence="1" key="2">
    <citation type="journal article" date="2007" name="Science">
        <title>Draft genome sequence of the sexually transmitted pathogen Trichomonas vaginalis.</title>
        <authorList>
            <person name="Carlton J.M."/>
            <person name="Hirt R.P."/>
            <person name="Silva J.C."/>
            <person name="Delcher A.L."/>
            <person name="Schatz M."/>
            <person name="Zhao Q."/>
            <person name="Wortman J.R."/>
            <person name="Bidwell S.L."/>
            <person name="Alsmark U.C.M."/>
            <person name="Besteiro S."/>
            <person name="Sicheritz-Ponten T."/>
            <person name="Noel C.J."/>
            <person name="Dacks J.B."/>
            <person name="Foster P.G."/>
            <person name="Simillion C."/>
            <person name="Van de Peer Y."/>
            <person name="Miranda-Saavedra D."/>
            <person name="Barton G.J."/>
            <person name="Westrop G.D."/>
            <person name="Mueller S."/>
            <person name="Dessi D."/>
            <person name="Fiori P.L."/>
            <person name="Ren Q."/>
            <person name="Paulsen I."/>
            <person name="Zhang H."/>
            <person name="Bastida-Corcuera F.D."/>
            <person name="Simoes-Barbosa A."/>
            <person name="Brown M.T."/>
            <person name="Hayes R.D."/>
            <person name="Mukherjee M."/>
            <person name="Okumura C.Y."/>
            <person name="Schneider R."/>
            <person name="Smith A.J."/>
            <person name="Vanacova S."/>
            <person name="Villalvazo M."/>
            <person name="Haas B.J."/>
            <person name="Pertea M."/>
            <person name="Feldblyum T.V."/>
            <person name="Utterback T.R."/>
            <person name="Shu C.L."/>
            <person name="Osoegawa K."/>
            <person name="de Jong P.J."/>
            <person name="Hrdy I."/>
            <person name="Horvathova L."/>
            <person name="Zubacova Z."/>
            <person name="Dolezal P."/>
            <person name="Malik S.B."/>
            <person name="Logsdon J.M. Jr."/>
            <person name="Henze K."/>
            <person name="Gupta A."/>
            <person name="Wang C.C."/>
            <person name="Dunne R.L."/>
            <person name="Upcroft J.A."/>
            <person name="Upcroft P."/>
            <person name="White O."/>
            <person name="Salzberg S.L."/>
            <person name="Tang P."/>
            <person name="Chiu C.-H."/>
            <person name="Lee Y.-S."/>
            <person name="Embley T.M."/>
            <person name="Coombs G.H."/>
            <person name="Mottram J.C."/>
            <person name="Tachezy J."/>
            <person name="Fraser-Liggett C.M."/>
            <person name="Johnson P.J."/>
        </authorList>
    </citation>
    <scope>NUCLEOTIDE SEQUENCE [LARGE SCALE GENOMIC DNA]</scope>
    <source>
        <strain evidence="1">G3</strain>
    </source>
</reference>
<dbReference type="VEuPathDB" id="TrichDB:TVAG_280920"/>
<evidence type="ECO:0000313" key="1">
    <source>
        <dbReference type="EMBL" id="EAY16975.1"/>
    </source>
</evidence>
<name>A2DRL2_TRIV3</name>
<gene>
    <name evidence="1" type="ORF">TVAG_280920</name>
</gene>